<protein>
    <submittedName>
        <fullName evidence="2">Uncharacterized protein</fullName>
    </submittedName>
</protein>
<accession>A0A8H7J558</accession>
<proteinExistence type="predicted"/>
<keyword evidence="3" id="KW-1185">Reference proteome</keyword>
<evidence type="ECO:0000313" key="2">
    <source>
        <dbReference type="EMBL" id="KAF9697079.1"/>
    </source>
</evidence>
<evidence type="ECO:0000256" key="1">
    <source>
        <dbReference type="SAM" id="MobiDB-lite"/>
    </source>
</evidence>
<organism evidence="2 3">
    <name type="scientific">Ascochyta lentis</name>
    <dbReference type="NCBI Taxonomy" id="205686"/>
    <lineage>
        <taxon>Eukaryota</taxon>
        <taxon>Fungi</taxon>
        <taxon>Dikarya</taxon>
        <taxon>Ascomycota</taxon>
        <taxon>Pezizomycotina</taxon>
        <taxon>Dothideomycetes</taxon>
        <taxon>Pleosporomycetidae</taxon>
        <taxon>Pleosporales</taxon>
        <taxon>Pleosporineae</taxon>
        <taxon>Didymellaceae</taxon>
        <taxon>Ascochyta</taxon>
    </lineage>
</organism>
<gene>
    <name evidence="2" type="ORF">EKO04_005063</name>
</gene>
<dbReference type="EMBL" id="RZGK01000008">
    <property type="protein sequence ID" value="KAF9697079.1"/>
    <property type="molecule type" value="Genomic_DNA"/>
</dbReference>
<dbReference type="Proteomes" id="UP000651452">
    <property type="component" value="Unassembled WGS sequence"/>
</dbReference>
<comment type="caution">
    <text evidence="2">The sequence shown here is derived from an EMBL/GenBank/DDBJ whole genome shotgun (WGS) entry which is preliminary data.</text>
</comment>
<reference evidence="2" key="1">
    <citation type="submission" date="2018-12" db="EMBL/GenBank/DDBJ databases">
        <authorList>
            <person name="Syme R.A."/>
            <person name="Farfan-Caceres L."/>
            <person name="Lichtenzveig J."/>
        </authorList>
    </citation>
    <scope>NUCLEOTIDE SEQUENCE</scope>
    <source>
        <strain evidence="2">Al4</strain>
    </source>
</reference>
<feature type="region of interest" description="Disordered" evidence="1">
    <location>
        <begin position="1"/>
        <end position="26"/>
    </location>
</feature>
<sequence>MNSRATKGTGGASHVGGEHPPNHAQNLPEEHQNWELLLSGMEDFPQSCPDSTTLSPFPMDNFDQFRTEGYFISVDDIQDHASATSRVETPNRETLKGGVEVLNTPSSMDFEQVSDHGYQCSSHSQPSQTPNSQKDLSFASIGIYAATSPLASPVDTIDICTTKHAKGSNEVPIPHKVPFALEEEPCHCNCSQAALACLDNMSTVPSVGRYKQHLDAIHSALLTAEKLVLCTTCTPNMITAKCCFVLGNAHELTTDMSSQLREVVNSTGVTRQVREDIRRVKRRAAMLFAGLGMLQDLESKDWGLSKVQSEFLLGLARSWSSLPEP</sequence>
<reference evidence="2" key="2">
    <citation type="submission" date="2020-09" db="EMBL/GenBank/DDBJ databases">
        <title>Reference genome assembly for Australian Ascochyta lentis isolate Al4.</title>
        <authorList>
            <person name="Lee R.C."/>
            <person name="Farfan-Caceres L.M."/>
            <person name="Debler J.W."/>
            <person name="Williams A.H."/>
            <person name="Henares B.M."/>
        </authorList>
    </citation>
    <scope>NUCLEOTIDE SEQUENCE</scope>
    <source>
        <strain evidence="2">Al4</strain>
    </source>
</reference>
<name>A0A8H7J558_9PLEO</name>
<evidence type="ECO:0000313" key="3">
    <source>
        <dbReference type="Proteomes" id="UP000651452"/>
    </source>
</evidence>
<dbReference type="OrthoDB" id="4356994at2759"/>
<dbReference type="AlphaFoldDB" id="A0A8H7J558"/>